<dbReference type="GeneID" id="20672702"/>
<proteinExistence type="predicted"/>
<reference evidence="1 2" key="1">
    <citation type="journal article" date="2012" name="New Phytol.">
        <title>Insight into trade-off between wood decay and parasitism from the genome of a fungal forest pathogen.</title>
        <authorList>
            <person name="Olson A."/>
            <person name="Aerts A."/>
            <person name="Asiegbu F."/>
            <person name="Belbahri L."/>
            <person name="Bouzid O."/>
            <person name="Broberg A."/>
            <person name="Canback B."/>
            <person name="Coutinho P.M."/>
            <person name="Cullen D."/>
            <person name="Dalman K."/>
            <person name="Deflorio G."/>
            <person name="van Diepen L.T."/>
            <person name="Dunand C."/>
            <person name="Duplessis S."/>
            <person name="Durling M."/>
            <person name="Gonthier P."/>
            <person name="Grimwood J."/>
            <person name="Fossdal C.G."/>
            <person name="Hansson D."/>
            <person name="Henrissat B."/>
            <person name="Hietala A."/>
            <person name="Himmelstrand K."/>
            <person name="Hoffmeister D."/>
            <person name="Hogberg N."/>
            <person name="James T.Y."/>
            <person name="Karlsson M."/>
            <person name="Kohler A."/>
            <person name="Kues U."/>
            <person name="Lee Y.H."/>
            <person name="Lin Y.C."/>
            <person name="Lind M."/>
            <person name="Lindquist E."/>
            <person name="Lombard V."/>
            <person name="Lucas S."/>
            <person name="Lunden K."/>
            <person name="Morin E."/>
            <person name="Murat C."/>
            <person name="Park J."/>
            <person name="Raffaello T."/>
            <person name="Rouze P."/>
            <person name="Salamov A."/>
            <person name="Schmutz J."/>
            <person name="Solheim H."/>
            <person name="Stahlberg J."/>
            <person name="Velez H."/>
            <person name="de Vries R.P."/>
            <person name="Wiebenga A."/>
            <person name="Woodward S."/>
            <person name="Yakovlev I."/>
            <person name="Garbelotto M."/>
            <person name="Martin F."/>
            <person name="Grigoriev I.V."/>
            <person name="Stenlid J."/>
        </authorList>
    </citation>
    <scope>NUCLEOTIDE SEQUENCE [LARGE SCALE GENOMIC DNA]</scope>
    <source>
        <strain evidence="1 2">TC 32-1</strain>
    </source>
</reference>
<evidence type="ECO:0000313" key="1">
    <source>
        <dbReference type="EMBL" id="ETW84808.1"/>
    </source>
</evidence>
<gene>
    <name evidence="1" type="ORF">HETIRDRAFT_408710</name>
</gene>
<name>W4KG34_HETIT</name>
<dbReference type="Proteomes" id="UP000030671">
    <property type="component" value="Unassembled WGS sequence"/>
</dbReference>
<dbReference type="HOGENOM" id="CLU_2512901_0_0_1"/>
<dbReference type="RefSeq" id="XP_009544437.1">
    <property type="nucleotide sequence ID" value="XM_009546142.1"/>
</dbReference>
<dbReference type="EMBL" id="KI925456">
    <property type="protein sequence ID" value="ETW84808.1"/>
    <property type="molecule type" value="Genomic_DNA"/>
</dbReference>
<accession>W4KG34</accession>
<sequence length="85" mass="9458">MPDVTSKVPPPVEQEQFDSPVLLRSEWIPSAAECRDAAHSSTSLTVSIRADIGMARPLGVRGLHSLMIFLALCRQVLPRSTWHHR</sequence>
<dbReference type="InParanoid" id="W4KG34"/>
<keyword evidence="2" id="KW-1185">Reference proteome</keyword>
<protein>
    <submittedName>
        <fullName evidence="1">Uncharacterized protein</fullName>
    </submittedName>
</protein>
<dbReference type="AlphaFoldDB" id="W4KG34"/>
<dbReference type="KEGG" id="hir:HETIRDRAFT_408710"/>
<organism evidence="1 2">
    <name type="scientific">Heterobasidion irregulare (strain TC 32-1)</name>
    <dbReference type="NCBI Taxonomy" id="747525"/>
    <lineage>
        <taxon>Eukaryota</taxon>
        <taxon>Fungi</taxon>
        <taxon>Dikarya</taxon>
        <taxon>Basidiomycota</taxon>
        <taxon>Agaricomycotina</taxon>
        <taxon>Agaricomycetes</taxon>
        <taxon>Russulales</taxon>
        <taxon>Bondarzewiaceae</taxon>
        <taxon>Heterobasidion</taxon>
        <taxon>Heterobasidion annosum species complex</taxon>
    </lineage>
</organism>
<evidence type="ECO:0000313" key="2">
    <source>
        <dbReference type="Proteomes" id="UP000030671"/>
    </source>
</evidence>